<name>B5YM28_THAPS</name>
<accession>B5YM28</accession>
<proteinExistence type="predicted"/>
<dbReference type="RefSeq" id="XP_002295621.1">
    <property type="nucleotide sequence ID" value="XM_002295585.1"/>
</dbReference>
<gene>
    <name evidence="2" type="ORF">THAPS_10984</name>
</gene>
<reference evidence="2 3" key="1">
    <citation type="journal article" date="2004" name="Science">
        <title>The genome of the diatom Thalassiosira pseudonana: ecology, evolution, and metabolism.</title>
        <authorList>
            <person name="Armbrust E.V."/>
            <person name="Berges J.A."/>
            <person name="Bowler C."/>
            <person name="Green B.R."/>
            <person name="Martinez D."/>
            <person name="Putnam N.H."/>
            <person name="Zhou S."/>
            <person name="Allen A.E."/>
            <person name="Apt K.E."/>
            <person name="Bechner M."/>
            <person name="Brzezinski M.A."/>
            <person name="Chaal B.K."/>
            <person name="Chiovitti A."/>
            <person name="Davis A.K."/>
            <person name="Demarest M.S."/>
            <person name="Detter J.C."/>
            <person name="Glavina T."/>
            <person name="Goodstein D."/>
            <person name="Hadi M.Z."/>
            <person name="Hellsten U."/>
            <person name="Hildebrand M."/>
            <person name="Jenkins B.D."/>
            <person name="Jurka J."/>
            <person name="Kapitonov V.V."/>
            <person name="Kroger N."/>
            <person name="Lau W.W."/>
            <person name="Lane T.W."/>
            <person name="Larimer F.W."/>
            <person name="Lippmeier J.C."/>
            <person name="Lucas S."/>
            <person name="Medina M."/>
            <person name="Montsant A."/>
            <person name="Obornik M."/>
            <person name="Parker M.S."/>
            <person name="Palenik B."/>
            <person name="Pazour G.J."/>
            <person name="Richardson P.M."/>
            <person name="Rynearson T.A."/>
            <person name="Saito M.A."/>
            <person name="Schwartz D.C."/>
            <person name="Thamatrakoln K."/>
            <person name="Valentin K."/>
            <person name="Vardi A."/>
            <person name="Wilkerson F.P."/>
            <person name="Rokhsar D.S."/>
        </authorList>
    </citation>
    <scope>NUCLEOTIDE SEQUENCE [LARGE SCALE GENOMIC DNA]</scope>
    <source>
        <strain evidence="2 3">CCMP1335</strain>
    </source>
</reference>
<feature type="region of interest" description="Disordered" evidence="1">
    <location>
        <begin position="38"/>
        <end position="65"/>
    </location>
</feature>
<dbReference type="HOGENOM" id="CLU_560823_0_0_1"/>
<feature type="region of interest" description="Disordered" evidence="1">
    <location>
        <begin position="162"/>
        <end position="224"/>
    </location>
</feature>
<organism evidence="2 3">
    <name type="scientific">Thalassiosira pseudonana</name>
    <name type="common">Marine diatom</name>
    <name type="synonym">Cyclotella nana</name>
    <dbReference type="NCBI Taxonomy" id="35128"/>
    <lineage>
        <taxon>Eukaryota</taxon>
        <taxon>Sar</taxon>
        <taxon>Stramenopiles</taxon>
        <taxon>Ochrophyta</taxon>
        <taxon>Bacillariophyta</taxon>
        <taxon>Coscinodiscophyceae</taxon>
        <taxon>Thalassiosirophycidae</taxon>
        <taxon>Thalassiosirales</taxon>
        <taxon>Thalassiosiraceae</taxon>
        <taxon>Thalassiosira</taxon>
    </lineage>
</organism>
<reference evidence="2 3" key="2">
    <citation type="journal article" date="2008" name="Nature">
        <title>The Phaeodactylum genome reveals the evolutionary history of diatom genomes.</title>
        <authorList>
            <person name="Bowler C."/>
            <person name="Allen A.E."/>
            <person name="Badger J.H."/>
            <person name="Grimwood J."/>
            <person name="Jabbari K."/>
            <person name="Kuo A."/>
            <person name="Maheswari U."/>
            <person name="Martens C."/>
            <person name="Maumus F."/>
            <person name="Otillar R.P."/>
            <person name="Rayko E."/>
            <person name="Salamov A."/>
            <person name="Vandepoele K."/>
            <person name="Beszteri B."/>
            <person name="Gruber A."/>
            <person name="Heijde M."/>
            <person name="Katinka M."/>
            <person name="Mock T."/>
            <person name="Valentin K."/>
            <person name="Verret F."/>
            <person name="Berges J.A."/>
            <person name="Brownlee C."/>
            <person name="Cadoret J.P."/>
            <person name="Chiovitti A."/>
            <person name="Choi C.J."/>
            <person name="Coesel S."/>
            <person name="De Martino A."/>
            <person name="Detter J.C."/>
            <person name="Durkin C."/>
            <person name="Falciatore A."/>
            <person name="Fournet J."/>
            <person name="Haruta M."/>
            <person name="Huysman M.J."/>
            <person name="Jenkins B.D."/>
            <person name="Jiroutova K."/>
            <person name="Jorgensen R.E."/>
            <person name="Joubert Y."/>
            <person name="Kaplan A."/>
            <person name="Kroger N."/>
            <person name="Kroth P.G."/>
            <person name="La Roche J."/>
            <person name="Lindquist E."/>
            <person name="Lommer M."/>
            <person name="Martin-Jezequel V."/>
            <person name="Lopez P.J."/>
            <person name="Lucas S."/>
            <person name="Mangogna M."/>
            <person name="McGinnis K."/>
            <person name="Medlin L.K."/>
            <person name="Montsant A."/>
            <person name="Oudot-Le Secq M.P."/>
            <person name="Napoli C."/>
            <person name="Obornik M."/>
            <person name="Parker M.S."/>
            <person name="Petit J.L."/>
            <person name="Porcel B.M."/>
            <person name="Poulsen N."/>
            <person name="Robison M."/>
            <person name="Rychlewski L."/>
            <person name="Rynearson T.A."/>
            <person name="Schmutz J."/>
            <person name="Shapiro H."/>
            <person name="Siaut M."/>
            <person name="Stanley M."/>
            <person name="Sussman M.R."/>
            <person name="Taylor A.R."/>
            <person name="Vardi A."/>
            <person name="von Dassow P."/>
            <person name="Vyverman W."/>
            <person name="Willis A."/>
            <person name="Wyrwicz L.S."/>
            <person name="Rokhsar D.S."/>
            <person name="Weissenbach J."/>
            <person name="Armbrust E.V."/>
            <person name="Green B.R."/>
            <person name="Van de Peer Y."/>
            <person name="Grigoriev I.V."/>
        </authorList>
    </citation>
    <scope>NUCLEOTIDE SEQUENCE [LARGE SCALE GENOMIC DNA]</scope>
    <source>
        <strain evidence="2 3">CCMP1335</strain>
    </source>
</reference>
<dbReference type="GeneID" id="7444809"/>
<feature type="compositionally biased region" description="Low complexity" evidence="1">
    <location>
        <begin position="44"/>
        <end position="54"/>
    </location>
</feature>
<feature type="region of interest" description="Disordered" evidence="1">
    <location>
        <begin position="103"/>
        <end position="129"/>
    </location>
</feature>
<feature type="compositionally biased region" description="Polar residues" evidence="1">
    <location>
        <begin position="55"/>
        <end position="65"/>
    </location>
</feature>
<evidence type="ECO:0000313" key="2">
    <source>
        <dbReference type="EMBL" id="ACI64338.1"/>
    </source>
</evidence>
<protein>
    <submittedName>
        <fullName evidence="2">Uncharacterized protein</fullName>
    </submittedName>
</protein>
<feature type="compositionally biased region" description="Low complexity" evidence="1">
    <location>
        <begin position="191"/>
        <end position="216"/>
    </location>
</feature>
<dbReference type="InParanoid" id="B5YM28"/>
<dbReference type="KEGG" id="tps:THAPS_10984"/>
<keyword evidence="3" id="KW-1185">Reference proteome</keyword>
<dbReference type="PaxDb" id="35128-Thaps10984"/>
<dbReference type="EMBL" id="CP001159">
    <property type="protein sequence ID" value="ACI64338.1"/>
    <property type="molecule type" value="Genomic_DNA"/>
</dbReference>
<dbReference type="Proteomes" id="UP000001449">
    <property type="component" value="Chromosome 18"/>
</dbReference>
<evidence type="ECO:0000313" key="3">
    <source>
        <dbReference type="Proteomes" id="UP000001449"/>
    </source>
</evidence>
<feature type="region of interest" description="Disordered" evidence="1">
    <location>
        <begin position="1"/>
        <end position="22"/>
    </location>
</feature>
<evidence type="ECO:0000256" key="1">
    <source>
        <dbReference type="SAM" id="MobiDB-lite"/>
    </source>
</evidence>
<dbReference type="AlphaFoldDB" id="B5YM28"/>
<sequence length="487" mass="54549">MKLKLFTSKSTRTKQKANGKTTTGEVVDFGVSSKQTIEPKPYATTTTRAPQVTTSLVPTRTQQPTKLAGILREKRREAPVPTRAYDNDYVKRSTKFQRKIVFQHEEEQRDDDDWDNFQEDDDDEGDYPRENHSFARRLCECFGFTNLENLDESVWSSVLEEDDGTMDDTRTECSMEEPSELEKTKRRSSSKKTISPRGTSKSSGSRSEGGSSNGETKVTKRYLNEPKYSVVHNVNNEYAKNEVQRMETIQQVESDDSIVRTDTDIGIYAHEEESAVGASLAPTQDAAKAPLYGDSSRQSQKGGINNFIDMSAGIDEVLLSESLTKEEVIEGAKADDAGVAVESLVMDDIGASFVGLMRQYNLNEDPGVESQMQRRKAVDQHNARQGHAEPSIMGHFANSLQTFQREHHLTDTLPEHQHQPTQPNQPAGFVPPIPMSPPNQQQMQQYHHYGVVDNRYAQPPNCNARIQRQHVAGGGDDLLASLRNSYA</sequence>
<feature type="compositionally biased region" description="Acidic residues" evidence="1">
    <location>
        <begin position="108"/>
        <end position="125"/>
    </location>
</feature>